<reference evidence="3" key="1">
    <citation type="submission" date="2018-02" db="EMBL/GenBank/DDBJ databases">
        <authorList>
            <person name="Clavel T."/>
            <person name="Strowig T."/>
        </authorList>
    </citation>
    <scope>NUCLEOTIDE SEQUENCE [LARGE SCALE GENOMIC DNA]</scope>
    <source>
        <strain evidence="3">DSM 100764</strain>
    </source>
</reference>
<comment type="caution">
    <text evidence="2">The sequence shown here is derived from an EMBL/GenBank/DDBJ whole genome shotgun (WGS) entry which is preliminary data.</text>
</comment>
<dbReference type="Pfam" id="PF01612">
    <property type="entry name" value="DNA_pol_A_exo1"/>
    <property type="match status" value="1"/>
</dbReference>
<gene>
    <name evidence="2" type="ORF">C5O25_03130</name>
</gene>
<dbReference type="InterPro" id="IPR036397">
    <property type="entry name" value="RNaseH_sf"/>
</dbReference>
<dbReference type="Proteomes" id="UP000244925">
    <property type="component" value="Unassembled WGS sequence"/>
</dbReference>
<dbReference type="Gene3D" id="3.30.420.10">
    <property type="entry name" value="Ribonuclease H-like superfamily/Ribonuclease H"/>
    <property type="match status" value="1"/>
</dbReference>
<dbReference type="PANTHER" id="PTHR47765:SF2">
    <property type="entry name" value="EXONUCLEASE MUT-7 HOMOLOG"/>
    <property type="match status" value="1"/>
</dbReference>
<dbReference type="SUPFAM" id="SSF53098">
    <property type="entry name" value="Ribonuclease H-like"/>
    <property type="match status" value="1"/>
</dbReference>
<dbReference type="CDD" id="cd06141">
    <property type="entry name" value="WRN_exo"/>
    <property type="match status" value="1"/>
</dbReference>
<keyword evidence="2" id="KW-0540">Nuclease</keyword>
<keyword evidence="3" id="KW-1185">Reference proteome</keyword>
<dbReference type="InterPro" id="IPR052408">
    <property type="entry name" value="Exonuclease_MUT-7-like"/>
</dbReference>
<evidence type="ECO:0000313" key="2">
    <source>
        <dbReference type="EMBL" id="PWB08885.1"/>
    </source>
</evidence>
<keyword evidence="2" id="KW-0269">Exonuclease</keyword>
<evidence type="ECO:0000259" key="1">
    <source>
        <dbReference type="SMART" id="SM00474"/>
    </source>
</evidence>
<dbReference type="SMART" id="SM00474">
    <property type="entry name" value="35EXOc"/>
    <property type="match status" value="1"/>
</dbReference>
<dbReference type="GO" id="GO:0008408">
    <property type="term" value="F:3'-5' exonuclease activity"/>
    <property type="evidence" value="ECO:0007669"/>
    <property type="project" value="InterPro"/>
</dbReference>
<dbReference type="InterPro" id="IPR012337">
    <property type="entry name" value="RNaseH-like_sf"/>
</dbReference>
<feature type="domain" description="3'-5' exonuclease" evidence="1">
    <location>
        <begin position="27"/>
        <end position="196"/>
    </location>
</feature>
<keyword evidence="2" id="KW-0378">Hydrolase</keyword>
<protein>
    <submittedName>
        <fullName evidence="2">3'-5' exonuclease domain-containing protein 2</fullName>
    </submittedName>
</protein>
<dbReference type="EMBL" id="PUBV01000004">
    <property type="protein sequence ID" value="PWB08885.1"/>
    <property type="molecule type" value="Genomic_DNA"/>
</dbReference>
<dbReference type="AlphaFoldDB" id="A0A2V1IVB3"/>
<proteinExistence type="predicted"/>
<organism evidence="2 3">
    <name type="scientific">Paramuribaculum intestinale</name>
    <dbReference type="NCBI Taxonomy" id="2094151"/>
    <lineage>
        <taxon>Bacteria</taxon>
        <taxon>Pseudomonadati</taxon>
        <taxon>Bacteroidota</taxon>
        <taxon>Bacteroidia</taxon>
        <taxon>Bacteroidales</taxon>
        <taxon>Muribaculaceae</taxon>
        <taxon>Paramuribaculum</taxon>
    </lineage>
</organism>
<dbReference type="PANTHER" id="PTHR47765">
    <property type="entry name" value="3'-5' EXONUCLEASE DOMAIN-CONTAINING PROTEIN"/>
    <property type="match status" value="1"/>
</dbReference>
<dbReference type="InterPro" id="IPR002562">
    <property type="entry name" value="3'-5'_exonuclease_dom"/>
</dbReference>
<dbReference type="RefSeq" id="WP_107035273.1">
    <property type="nucleotide sequence ID" value="NZ_CAOLHR010000004.1"/>
</dbReference>
<evidence type="ECO:0000313" key="3">
    <source>
        <dbReference type="Proteomes" id="UP000244925"/>
    </source>
</evidence>
<dbReference type="GO" id="GO:0003676">
    <property type="term" value="F:nucleic acid binding"/>
    <property type="evidence" value="ECO:0007669"/>
    <property type="project" value="InterPro"/>
</dbReference>
<sequence>MKTTNTTVTITKEQLAPMPLVEYSSPITVIDTPQAEAEALTRIRRHPVVGFDTETRPSFRKGHPNKVALMQVSTDEESFLFRLNRLGFSQPMKEFVEDADTLKVGLSLKDDFHVMHRNSDFEPRGFIDLQKIVTQWRISDTSLQKIYGILFGRRISKGQRLSNWEASELTPAQQRYAAIDAWACLVIYRHLTQGLFDPEASPYRTEITPQQPSQTPQQ</sequence>
<accession>A0A2V1IVB3</accession>
<name>A0A2V1IVB3_9BACT</name>
<dbReference type="GO" id="GO:0006139">
    <property type="term" value="P:nucleobase-containing compound metabolic process"/>
    <property type="evidence" value="ECO:0007669"/>
    <property type="project" value="InterPro"/>
</dbReference>
<dbReference type="GeneID" id="93424581"/>